<evidence type="ECO:0000313" key="3">
    <source>
        <dbReference type="Proteomes" id="UP000298517"/>
    </source>
</evidence>
<dbReference type="InterPro" id="IPR023614">
    <property type="entry name" value="Porin_dom_sf"/>
</dbReference>
<dbReference type="Proteomes" id="UP000298517">
    <property type="component" value="Unassembled WGS sequence"/>
</dbReference>
<dbReference type="SUPFAM" id="SSF56935">
    <property type="entry name" value="Porins"/>
    <property type="match status" value="1"/>
</dbReference>
<accession>A0A4Y8ASQ2</accession>
<name>A0A4Y8ASQ2_9FLAO</name>
<dbReference type="EMBL" id="SNQI01000003">
    <property type="protein sequence ID" value="TEW73692.1"/>
    <property type="molecule type" value="Genomic_DNA"/>
</dbReference>
<evidence type="ECO:0008006" key="4">
    <source>
        <dbReference type="Google" id="ProtNLM"/>
    </source>
</evidence>
<gene>
    <name evidence="2" type="ORF">E2488_09405</name>
</gene>
<protein>
    <recommendedName>
        <fullName evidence="4">Porin</fullName>
    </recommendedName>
</protein>
<feature type="signal peptide" evidence="1">
    <location>
        <begin position="1"/>
        <end position="19"/>
    </location>
</feature>
<comment type="caution">
    <text evidence="2">The sequence shown here is derived from an EMBL/GenBank/DDBJ whole genome shotgun (WGS) entry which is preliminary data.</text>
</comment>
<organism evidence="2 3">
    <name type="scientific">Gramella jeungdoensis</name>
    <dbReference type="NCBI Taxonomy" id="708091"/>
    <lineage>
        <taxon>Bacteria</taxon>
        <taxon>Pseudomonadati</taxon>
        <taxon>Bacteroidota</taxon>
        <taxon>Flavobacteriia</taxon>
        <taxon>Flavobacteriales</taxon>
        <taxon>Flavobacteriaceae</taxon>
        <taxon>Christiangramia</taxon>
    </lineage>
</organism>
<evidence type="ECO:0000313" key="2">
    <source>
        <dbReference type="EMBL" id="TEW73692.1"/>
    </source>
</evidence>
<dbReference type="Gene3D" id="2.40.160.10">
    <property type="entry name" value="Porin"/>
    <property type="match status" value="2"/>
</dbReference>
<proteinExistence type="predicted"/>
<dbReference type="RefSeq" id="WP_134248093.1">
    <property type="nucleotide sequence ID" value="NZ_SNQI01000003.1"/>
</dbReference>
<dbReference type="AlphaFoldDB" id="A0A4Y8ASQ2"/>
<reference evidence="2 3" key="1">
    <citation type="journal article" date="2011" name="J. Microbiol.">
        <title>Gramella jeungdoensis sp. nov., isolated from a solar saltern in Korea.</title>
        <authorList>
            <person name="Joung Y."/>
            <person name="Kim H."/>
            <person name="Jang T."/>
            <person name="Ahn T.S."/>
            <person name="Joh K."/>
        </authorList>
    </citation>
    <scope>NUCLEOTIDE SEQUENCE [LARGE SCALE GENOMIC DNA]</scope>
    <source>
        <strain evidence="2 3">KCTC 23123</strain>
    </source>
</reference>
<dbReference type="OrthoDB" id="1116797at2"/>
<keyword evidence="1" id="KW-0732">Signal</keyword>
<evidence type="ECO:0000256" key="1">
    <source>
        <dbReference type="SAM" id="SignalP"/>
    </source>
</evidence>
<feature type="chain" id="PRO_5021332341" description="Porin" evidence="1">
    <location>
        <begin position="20"/>
        <end position="335"/>
    </location>
</feature>
<keyword evidence="3" id="KW-1185">Reference proteome</keyword>
<sequence>MKNQLLFLGVLLVSIASFSQNLNKEFNPSGDVQFKVFWNYHTDLSEGATQTSAFELKRAYLGYKYNFSEAISAKVTLDVGDNSGGSAYTAYLKTAQLDWKVASSIKLSMGLIGMKQFNDQEKFWGYRYVFKSFQDQNGYGSSADLGVSAEFKLSKNLKANFLIANGEGYKKLQDEDGKQKVGGSLIFTPVKGLTTKIYADSQPSIDSDAITTISLFAGYKSSNWRFGAEYNKLNNGKKYSSPAEDHNLDGLSFYSTYIINDKVEIFGRFDQLSSNTLSGASKAWNISKDGNQIIGGIQYLPVKGLSFSLNYQGFSFDNDLLGNKSLVFLNAEFKL</sequence>